<accession>A0A8J2W538</accession>
<dbReference type="InterPro" id="IPR010497">
    <property type="entry name" value="Epoxide_hydro_N"/>
</dbReference>
<dbReference type="InterPro" id="IPR029058">
    <property type="entry name" value="AB_hydrolase_fold"/>
</dbReference>
<dbReference type="Proteomes" id="UP000789524">
    <property type="component" value="Unassembled WGS sequence"/>
</dbReference>
<evidence type="ECO:0000256" key="3">
    <source>
        <dbReference type="ARBA" id="ARBA00010088"/>
    </source>
</evidence>
<evidence type="ECO:0000256" key="4">
    <source>
        <dbReference type="ARBA" id="ARBA00012091"/>
    </source>
</evidence>
<protein>
    <recommendedName>
        <fullName evidence="4">microsomal epoxide hydrolase</fullName>
        <ecNumber evidence="4">3.3.2.9</ecNumber>
    </recommendedName>
</protein>
<organism evidence="9 10">
    <name type="scientific">Danaus chrysippus</name>
    <name type="common">African queen</name>
    <dbReference type="NCBI Taxonomy" id="151541"/>
    <lineage>
        <taxon>Eukaryota</taxon>
        <taxon>Metazoa</taxon>
        <taxon>Ecdysozoa</taxon>
        <taxon>Arthropoda</taxon>
        <taxon>Hexapoda</taxon>
        <taxon>Insecta</taxon>
        <taxon>Pterygota</taxon>
        <taxon>Neoptera</taxon>
        <taxon>Endopterygota</taxon>
        <taxon>Lepidoptera</taxon>
        <taxon>Glossata</taxon>
        <taxon>Ditrysia</taxon>
        <taxon>Papilionoidea</taxon>
        <taxon>Nymphalidae</taxon>
        <taxon>Danainae</taxon>
        <taxon>Danaini</taxon>
        <taxon>Danaina</taxon>
        <taxon>Danaus</taxon>
        <taxon>Anosia</taxon>
    </lineage>
</organism>
<dbReference type="PANTHER" id="PTHR21661:SF35">
    <property type="entry name" value="EPOXIDE HYDROLASE"/>
    <property type="match status" value="1"/>
</dbReference>
<dbReference type="GO" id="GO:0097176">
    <property type="term" value="P:epoxide metabolic process"/>
    <property type="evidence" value="ECO:0007669"/>
    <property type="project" value="TreeGrafter"/>
</dbReference>
<dbReference type="Gene3D" id="3.40.50.1820">
    <property type="entry name" value="alpha/beta hydrolase"/>
    <property type="match status" value="1"/>
</dbReference>
<sequence>MAPKKKDKIKDEKKDKIKDEMVAETTAKQDKKNGWSLIVTSIIVGLLGALVYRLYISFVAVPELPKFDLDVWWGAGPRSNQDISIRPYRILLLDSMQENIRRKFEAYRRATKIKSLNESSSYGLNSDNLGQIFAHWQFKYNYRERTRYFNKYDHFKTNIQGLDMHFIHVKPKNPGNMKVLPLLLLHGWPSSVKDFYEMIPLLTTPRNAYDFVFEIIAPSLPGFVHSQGAARPGLTTYEIAIIMRNLMKRIGFNQFYIHGGDIGHAIGSHMATIFPNQVLGFHTTTPINYSYLASMGWFIGSICPKCLSDDYVRDKMYPLSDKISFYLEESGYLHLQSTKPDTIGIALQDSPLGLAAYIIERYLLYTNPNSKFTPEEAFSSYNMTDLLDNVMLYWSTGSITTSLRLFKETVKNYDMEQVLARIPTSVPTWGLRTKNDLFHQNDNIIRWKYPNLRGLTNLEVGGHFPAFEIPSEVASDIFKSVRKFLLTRKV</sequence>
<dbReference type="InterPro" id="IPR016292">
    <property type="entry name" value="Epoxide_hydrolase"/>
</dbReference>
<feature type="transmembrane region" description="Helical" evidence="7">
    <location>
        <begin position="35"/>
        <end position="55"/>
    </location>
</feature>
<evidence type="ECO:0000256" key="2">
    <source>
        <dbReference type="ARBA" id="ARBA00004111"/>
    </source>
</evidence>
<keyword evidence="7" id="KW-0472">Membrane</keyword>
<keyword evidence="10" id="KW-1185">Reference proteome</keyword>
<comment type="similarity">
    <text evidence="3">Belongs to the peptidase S33 family.</text>
</comment>
<evidence type="ECO:0000256" key="7">
    <source>
        <dbReference type="SAM" id="Phobius"/>
    </source>
</evidence>
<dbReference type="InterPro" id="IPR000639">
    <property type="entry name" value="Epox_hydrolase-like"/>
</dbReference>
<evidence type="ECO:0000256" key="1">
    <source>
        <dbReference type="ARBA" id="ARBA00000221"/>
    </source>
</evidence>
<dbReference type="Pfam" id="PF06441">
    <property type="entry name" value="EHN"/>
    <property type="match status" value="1"/>
</dbReference>
<dbReference type="OrthoDB" id="7130006at2759"/>
<evidence type="ECO:0000256" key="6">
    <source>
        <dbReference type="ARBA" id="ARBA00022801"/>
    </source>
</evidence>
<dbReference type="EMBL" id="CAKASE010000061">
    <property type="protein sequence ID" value="CAG9568525.1"/>
    <property type="molecule type" value="Genomic_DNA"/>
</dbReference>
<reference evidence="9" key="1">
    <citation type="submission" date="2021-09" db="EMBL/GenBank/DDBJ databases">
        <authorList>
            <person name="Martin H S."/>
        </authorList>
    </citation>
    <scope>NUCLEOTIDE SEQUENCE</scope>
</reference>
<evidence type="ECO:0000256" key="5">
    <source>
        <dbReference type="ARBA" id="ARBA00022797"/>
    </source>
</evidence>
<evidence type="ECO:0000259" key="8">
    <source>
        <dbReference type="Pfam" id="PF06441"/>
    </source>
</evidence>
<dbReference type="AlphaFoldDB" id="A0A8J2W538"/>
<name>A0A8J2W538_9NEOP</name>
<keyword evidence="7" id="KW-1133">Transmembrane helix</keyword>
<dbReference type="GO" id="GO:0033961">
    <property type="term" value="F:cis-stilbene-oxide hydrolase activity"/>
    <property type="evidence" value="ECO:0007669"/>
    <property type="project" value="UniProtKB-EC"/>
</dbReference>
<comment type="catalytic activity">
    <reaction evidence="1">
        <text>1-(4-methoxyphenyl)-N-methyl-N-[(3-methyloxetan-3-yl)methyl]methanamine + H2O = 2-{[(4-methoxybenzyl)(methyl)amino]methyl}-2-methylpropane-1,3-diol</text>
        <dbReference type="Rhea" id="RHEA:55764"/>
        <dbReference type="ChEBI" id="CHEBI:15377"/>
        <dbReference type="ChEBI" id="CHEBI:139161"/>
        <dbReference type="ChEBI" id="CHEBI:139164"/>
        <dbReference type="EC" id="3.3.2.9"/>
    </reaction>
</comment>
<feature type="domain" description="Epoxide hydrolase N-terminal" evidence="8">
    <location>
        <begin position="85"/>
        <end position="195"/>
    </location>
</feature>
<evidence type="ECO:0000313" key="9">
    <source>
        <dbReference type="EMBL" id="CAG9568525.1"/>
    </source>
</evidence>
<comment type="caution">
    <text evidence="9">The sequence shown here is derived from an EMBL/GenBank/DDBJ whole genome shotgun (WGS) entry which is preliminary data.</text>
</comment>
<keyword evidence="7" id="KW-0812">Transmembrane</keyword>
<keyword evidence="6" id="KW-0378">Hydrolase</keyword>
<dbReference type="EC" id="3.3.2.9" evidence="4"/>
<proteinExistence type="inferred from homology"/>
<comment type="subcellular location">
    <subcellularLocation>
        <location evidence="2">Microsome membrane</location>
        <topology evidence="2">Single-pass membrane protein</topology>
    </subcellularLocation>
</comment>
<dbReference type="PRINTS" id="PR00412">
    <property type="entry name" value="EPOXHYDRLASE"/>
</dbReference>
<dbReference type="PANTHER" id="PTHR21661">
    <property type="entry name" value="EPOXIDE HYDROLASE 1-RELATED"/>
    <property type="match status" value="1"/>
</dbReference>
<gene>
    <name evidence="9" type="ORF">DCHRY22_LOCUS8398</name>
</gene>
<evidence type="ECO:0000313" key="10">
    <source>
        <dbReference type="Proteomes" id="UP000789524"/>
    </source>
</evidence>
<dbReference type="SUPFAM" id="SSF53474">
    <property type="entry name" value="alpha/beta-Hydrolases"/>
    <property type="match status" value="1"/>
</dbReference>
<keyword evidence="5" id="KW-0058">Aromatic hydrocarbons catabolism</keyword>
<dbReference type="PIRSF" id="PIRSF001112">
    <property type="entry name" value="Epoxide_hydrolase"/>
    <property type="match status" value="1"/>
</dbReference>